<dbReference type="InterPro" id="IPR002510">
    <property type="entry name" value="Metalloprtase-TldD/E_N"/>
</dbReference>
<evidence type="ECO:0000259" key="3">
    <source>
        <dbReference type="Pfam" id="PF19290"/>
    </source>
</evidence>
<dbReference type="GO" id="GO:0005829">
    <property type="term" value="C:cytosol"/>
    <property type="evidence" value="ECO:0007669"/>
    <property type="project" value="TreeGrafter"/>
</dbReference>
<gene>
    <name evidence="4" type="primary">pmbA</name>
    <name evidence="4" type="ORF">CI610_00186</name>
</gene>
<keyword evidence="4" id="KW-0378">Hydrolase</keyword>
<accession>A0A2H9TCC9</accession>
<dbReference type="EC" id="3.4.-.-" evidence="4"/>
<dbReference type="SUPFAM" id="SSF111283">
    <property type="entry name" value="Putative modulator of DNA gyrase, PmbA/TldD"/>
    <property type="match status" value="1"/>
</dbReference>
<dbReference type="NCBIfam" id="NF008268">
    <property type="entry name" value="PRK11040.1"/>
    <property type="match status" value="1"/>
</dbReference>
<dbReference type="InterPro" id="IPR047657">
    <property type="entry name" value="PmbA"/>
</dbReference>
<proteinExistence type="predicted"/>
<evidence type="ECO:0000259" key="1">
    <source>
        <dbReference type="Pfam" id="PF01523"/>
    </source>
</evidence>
<protein>
    <submittedName>
        <fullName evidence="4">Metalloprotease PmbA</fullName>
        <ecNumber evidence="4">3.4.-.-</ecNumber>
    </submittedName>
</protein>
<dbReference type="InterPro" id="IPR045569">
    <property type="entry name" value="Metalloprtase-TldD/E_C"/>
</dbReference>
<dbReference type="PANTHER" id="PTHR43421">
    <property type="entry name" value="METALLOPROTEASE PMBA"/>
    <property type="match status" value="1"/>
</dbReference>
<dbReference type="Pfam" id="PF19289">
    <property type="entry name" value="PmbA_TldD_3rd"/>
    <property type="match status" value="1"/>
</dbReference>
<dbReference type="EMBL" id="NSIT01000004">
    <property type="protein sequence ID" value="PJE80843.1"/>
    <property type="molecule type" value="Genomic_DNA"/>
</dbReference>
<keyword evidence="4" id="KW-0482">Metalloprotease</keyword>
<dbReference type="Gene3D" id="3.30.2290.10">
    <property type="entry name" value="PmbA/TldD superfamily"/>
    <property type="match status" value="1"/>
</dbReference>
<comment type="caution">
    <text evidence="4">The sequence shown here is derived from an EMBL/GenBank/DDBJ whole genome shotgun (WGS) entry which is preliminary data.</text>
</comment>
<sequence>MTEQTRSGFNPKEEERHLVNLVSDILDEAKKQGADACEVGASVDAGLSVNVRMGNVETVEFNRDKGFGITVYFGKKKGTASTSDSSLKAVRETVKAACDIAGYATEDPCAGLADADLMATDLPDLDLYYPWDVSVDQVIDQAVACEKAGLAVSEVISNSEGGSVGTNRGCRVYGNSHGFLGSHISSRHSISAVLIAQKNDEMQRDYWYSTARDAHDMEPATQVGEKAAQRTLSRLGARKIKTTQSPVVFSPEMASGLLSYLLAAISGNHLYQQSSFLLDHLGRQIFPDWVHIHEKPRLKKAMGSACFDNDGLPTYSKDLVREGVLDSYLLGTYSARKLGMKSTANAGGVNNVFIDPNAQGQASLLKQMGTGLLVTELMGQGVNIVTGDYSRGAGGFWVENGEIQYPVSEVTIAGNLKDMFRHFIAAGNDIDYRGNILSGSLLLDGMTIAGE</sequence>
<feature type="domain" description="Metalloprotease TldD/E N-terminal" evidence="1">
    <location>
        <begin position="37"/>
        <end position="101"/>
    </location>
</feature>
<reference evidence="4" key="1">
    <citation type="journal article" date="2017" name="Appl. Environ. Microbiol.">
        <title>Molecular characterization of an Endozoicomonas-like organism causing infection in king scallop Pecten maximus L.</title>
        <authorList>
            <person name="Cano I."/>
            <person name="van Aerle R."/>
            <person name="Ross S."/>
            <person name="Verner-Jeffreys D.W."/>
            <person name="Paley R.K."/>
            <person name="Rimmer G."/>
            <person name="Ryder D."/>
            <person name="Hooper P."/>
            <person name="Stone D."/>
            <person name="Feist S.W."/>
        </authorList>
    </citation>
    <scope>NUCLEOTIDE SEQUENCE</scope>
</reference>
<keyword evidence="4" id="KW-0645">Protease</keyword>
<dbReference type="GO" id="GO:0006508">
    <property type="term" value="P:proteolysis"/>
    <property type="evidence" value="ECO:0007669"/>
    <property type="project" value="UniProtKB-KW"/>
</dbReference>
<dbReference type="PANTHER" id="PTHR43421:SF1">
    <property type="entry name" value="METALLOPROTEASE PMBA"/>
    <property type="match status" value="1"/>
</dbReference>
<dbReference type="InterPro" id="IPR036059">
    <property type="entry name" value="TldD/PmbA_sf"/>
</dbReference>
<dbReference type="GO" id="GO:0008237">
    <property type="term" value="F:metallopeptidase activity"/>
    <property type="evidence" value="ECO:0007669"/>
    <property type="project" value="UniProtKB-KW"/>
</dbReference>
<dbReference type="Pfam" id="PF01523">
    <property type="entry name" value="PmbA_TldD_1st"/>
    <property type="match status" value="1"/>
</dbReference>
<dbReference type="Pfam" id="PF19290">
    <property type="entry name" value="PmbA_TldD_2nd"/>
    <property type="match status" value="1"/>
</dbReference>
<dbReference type="InterPro" id="IPR035068">
    <property type="entry name" value="TldD/PmbA_N"/>
</dbReference>
<evidence type="ECO:0000259" key="2">
    <source>
        <dbReference type="Pfam" id="PF19289"/>
    </source>
</evidence>
<feature type="domain" description="Metalloprotease TldD/E C-terminal" evidence="2">
    <location>
        <begin position="243"/>
        <end position="450"/>
    </location>
</feature>
<dbReference type="AlphaFoldDB" id="A0A2H9TCC9"/>
<evidence type="ECO:0000313" key="4">
    <source>
        <dbReference type="EMBL" id="PJE80843.1"/>
    </source>
</evidence>
<name>A0A2H9TCC9_9ZZZZ</name>
<organism evidence="4">
    <name type="scientific">invertebrate metagenome</name>
    <dbReference type="NCBI Taxonomy" id="1711999"/>
    <lineage>
        <taxon>unclassified sequences</taxon>
        <taxon>metagenomes</taxon>
        <taxon>organismal metagenomes</taxon>
    </lineage>
</organism>
<dbReference type="InterPro" id="IPR045570">
    <property type="entry name" value="Metalloprtase-TldD/E_cen_dom"/>
</dbReference>
<feature type="domain" description="Metalloprotease TldD/E central" evidence="3">
    <location>
        <begin position="129"/>
        <end position="235"/>
    </location>
</feature>